<dbReference type="AlphaFoldDB" id="A0A9N9NB03"/>
<keyword evidence="3" id="KW-1185">Reference proteome</keyword>
<evidence type="ECO:0000256" key="1">
    <source>
        <dbReference type="SAM" id="MobiDB-lite"/>
    </source>
</evidence>
<gene>
    <name evidence="2" type="ORF">CPELLU_LOCUS12748</name>
</gene>
<name>A0A9N9NB03_9GLOM</name>
<dbReference type="OrthoDB" id="2441941at2759"/>
<evidence type="ECO:0000313" key="3">
    <source>
        <dbReference type="Proteomes" id="UP000789759"/>
    </source>
</evidence>
<reference evidence="2" key="1">
    <citation type="submission" date="2021-06" db="EMBL/GenBank/DDBJ databases">
        <authorList>
            <person name="Kallberg Y."/>
            <person name="Tangrot J."/>
            <person name="Rosling A."/>
        </authorList>
    </citation>
    <scope>NUCLEOTIDE SEQUENCE</scope>
    <source>
        <strain evidence="2">FL966</strain>
    </source>
</reference>
<organism evidence="2 3">
    <name type="scientific">Cetraspora pellucida</name>
    <dbReference type="NCBI Taxonomy" id="1433469"/>
    <lineage>
        <taxon>Eukaryota</taxon>
        <taxon>Fungi</taxon>
        <taxon>Fungi incertae sedis</taxon>
        <taxon>Mucoromycota</taxon>
        <taxon>Glomeromycotina</taxon>
        <taxon>Glomeromycetes</taxon>
        <taxon>Diversisporales</taxon>
        <taxon>Gigasporaceae</taxon>
        <taxon>Cetraspora</taxon>
    </lineage>
</organism>
<sequence length="219" mass="25077">MTYANIIVNNPDHEFDTTDVSPCMLHCMFSVVVNHKPKKLDDFIHFSVECTEYNSFIGSNIKIGNTYFISGLFKFSMSGKMMIEATDIDYSRTSTITHSAYENYSSTTPNTRSIINDIADYIESASTQVLKVVEPMIPSVNHVLPLSQVHQKIQQPLQILMCKLIYYDDLDSQDEEKQSDCNDSKKDTELDKEESLHKKRKSVRITETKSKKKAKNKLN</sequence>
<accession>A0A9N9NB03</accession>
<feature type="compositionally biased region" description="Basic residues" evidence="1">
    <location>
        <begin position="210"/>
        <end position="219"/>
    </location>
</feature>
<comment type="caution">
    <text evidence="2">The sequence shown here is derived from an EMBL/GenBank/DDBJ whole genome shotgun (WGS) entry which is preliminary data.</text>
</comment>
<dbReference type="Proteomes" id="UP000789759">
    <property type="component" value="Unassembled WGS sequence"/>
</dbReference>
<proteinExistence type="predicted"/>
<protein>
    <submittedName>
        <fullName evidence="2">17965_t:CDS:1</fullName>
    </submittedName>
</protein>
<feature type="region of interest" description="Disordered" evidence="1">
    <location>
        <begin position="173"/>
        <end position="219"/>
    </location>
</feature>
<feature type="compositionally biased region" description="Basic and acidic residues" evidence="1">
    <location>
        <begin position="175"/>
        <end position="196"/>
    </location>
</feature>
<evidence type="ECO:0000313" key="2">
    <source>
        <dbReference type="EMBL" id="CAG8718586.1"/>
    </source>
</evidence>
<dbReference type="EMBL" id="CAJVQA010012674">
    <property type="protein sequence ID" value="CAG8718586.1"/>
    <property type="molecule type" value="Genomic_DNA"/>
</dbReference>